<sequence length="212" mass="24773">MKNKNSFLVILFLVGSSWMLHAQKVLTKPEQETFKKDVEAVAKKTNTITSDFKQTKHIEVLDNEVVSHGKLFYKAPKHIRWEYTSPIHYKVIFKDDKLFVNNQGKRDEINLASNRIFKSFNTLIVNSVKGNMFDEEQFEIQYYLLENDYSATFSPKDKRLKKFIHSFVLQFDSKTKQVTEVKMIEPGGDYTLVVFKNRKDNIPVSDASFTID</sequence>
<evidence type="ECO:0000313" key="3">
    <source>
        <dbReference type="EMBL" id="MFC7357929.1"/>
    </source>
</evidence>
<feature type="chain" id="PRO_5046203802" evidence="2">
    <location>
        <begin position="23"/>
        <end position="212"/>
    </location>
</feature>
<dbReference type="PANTHER" id="PTHR35869">
    <property type="entry name" value="OUTER-MEMBRANE LIPOPROTEIN CARRIER PROTEIN"/>
    <property type="match status" value="1"/>
</dbReference>
<evidence type="ECO:0000256" key="2">
    <source>
        <dbReference type="SAM" id="SignalP"/>
    </source>
</evidence>
<proteinExistence type="predicted"/>
<feature type="signal peptide" evidence="2">
    <location>
        <begin position="1"/>
        <end position="22"/>
    </location>
</feature>
<keyword evidence="1 2" id="KW-0732">Signal</keyword>
<accession>A0ABW2MSN0</accession>
<name>A0ABW2MSN0_9FLAO</name>
<dbReference type="CDD" id="cd16325">
    <property type="entry name" value="LolA"/>
    <property type="match status" value="1"/>
</dbReference>
<organism evidence="3 4">
    <name type="scientific">Jejudonia soesokkakensis</name>
    <dbReference type="NCBI Taxonomy" id="1323432"/>
    <lineage>
        <taxon>Bacteria</taxon>
        <taxon>Pseudomonadati</taxon>
        <taxon>Bacteroidota</taxon>
        <taxon>Flavobacteriia</taxon>
        <taxon>Flavobacteriales</taxon>
        <taxon>Flavobacteriaceae</taxon>
        <taxon>Jejudonia</taxon>
    </lineage>
</organism>
<evidence type="ECO:0000256" key="1">
    <source>
        <dbReference type="ARBA" id="ARBA00022729"/>
    </source>
</evidence>
<reference evidence="4" key="1">
    <citation type="journal article" date="2019" name="Int. J. Syst. Evol. Microbiol.">
        <title>The Global Catalogue of Microorganisms (GCM) 10K type strain sequencing project: providing services to taxonomists for standard genome sequencing and annotation.</title>
        <authorList>
            <consortium name="The Broad Institute Genomics Platform"/>
            <consortium name="The Broad Institute Genome Sequencing Center for Infectious Disease"/>
            <person name="Wu L."/>
            <person name="Ma J."/>
        </authorList>
    </citation>
    <scope>NUCLEOTIDE SEQUENCE [LARGE SCALE GENOMIC DNA]</scope>
    <source>
        <strain evidence="4">CGMCC 1.16306</strain>
    </source>
</reference>
<comment type="caution">
    <text evidence="3">The sequence shown here is derived from an EMBL/GenBank/DDBJ whole genome shotgun (WGS) entry which is preliminary data.</text>
</comment>
<dbReference type="SUPFAM" id="SSF89392">
    <property type="entry name" value="Prokaryotic lipoproteins and lipoprotein localization factors"/>
    <property type="match status" value="1"/>
</dbReference>
<keyword evidence="3" id="KW-0449">Lipoprotein</keyword>
<dbReference type="RefSeq" id="WP_380217802.1">
    <property type="nucleotide sequence ID" value="NZ_JBHTBN010000004.1"/>
</dbReference>
<dbReference type="InterPro" id="IPR029046">
    <property type="entry name" value="LolA/LolB/LppX"/>
</dbReference>
<dbReference type="Gene3D" id="2.50.20.10">
    <property type="entry name" value="Lipoprotein localisation LolA/LolB/LppX"/>
    <property type="match status" value="1"/>
</dbReference>
<keyword evidence="4" id="KW-1185">Reference proteome</keyword>
<dbReference type="Proteomes" id="UP001596415">
    <property type="component" value="Unassembled WGS sequence"/>
</dbReference>
<protein>
    <submittedName>
        <fullName evidence="3">Outer membrane lipoprotein carrier protein LolA</fullName>
    </submittedName>
</protein>
<dbReference type="InterPro" id="IPR004564">
    <property type="entry name" value="OM_lipoprot_carrier_LolA-like"/>
</dbReference>
<evidence type="ECO:0000313" key="4">
    <source>
        <dbReference type="Proteomes" id="UP001596415"/>
    </source>
</evidence>
<dbReference type="PANTHER" id="PTHR35869:SF1">
    <property type="entry name" value="OUTER-MEMBRANE LIPOPROTEIN CARRIER PROTEIN"/>
    <property type="match status" value="1"/>
</dbReference>
<dbReference type="EMBL" id="JBHTBN010000004">
    <property type="protein sequence ID" value="MFC7357929.1"/>
    <property type="molecule type" value="Genomic_DNA"/>
</dbReference>
<gene>
    <name evidence="3" type="ORF">ACFQO1_09540</name>
</gene>
<dbReference type="Pfam" id="PF03548">
    <property type="entry name" value="LolA"/>
    <property type="match status" value="1"/>
</dbReference>